<dbReference type="PANTHER" id="PTHR34819:SF3">
    <property type="entry name" value="CELL SURFACE PROTEIN"/>
    <property type="match status" value="1"/>
</dbReference>
<feature type="domain" description="DUF11" evidence="2">
    <location>
        <begin position="142"/>
        <end position="254"/>
    </location>
</feature>
<feature type="region of interest" description="Disordered" evidence="1">
    <location>
        <begin position="1189"/>
        <end position="1211"/>
    </location>
</feature>
<keyword evidence="5" id="KW-1185">Reference proteome</keyword>
<dbReference type="NCBIfam" id="TIGR04131">
    <property type="entry name" value="Bac_Flav_CTERM"/>
    <property type="match status" value="1"/>
</dbReference>
<dbReference type="InterPro" id="IPR047589">
    <property type="entry name" value="DUF11_rpt"/>
</dbReference>
<sequence length="1567" mass="162669">NDPDGSDDSDTNTPVPVPQSDLSIVKTISDPAPLIGDTVVFTLTVSNSGPSDATGVVVNDLLPNGFTYVSDTPSVGTYNSVTGVWTIGNVTSGVTETLQMSVIINATGSYANTATVSGDQNDPDGSDNSDTNTPVPGAPKSDLSIVKTVNDATPNVGDNITFTLTVSNSGPSNATGVVVNDLLPDGYTYVSNNPSVGTYNSGTGVWTIGNLNTGSSETLDITALVKVSGNYANTATVSGVEADPDVSNNSDTNTPTPTCVNPTAPVIENSTQPTCIVTTGSVEFSGLPASGTWTITESLGNSTIVGTGTTAVFSGLAPGTYTFTVQNSVGCVSSPSASVEIALPPPPADPVAIAQEFCGVATIADLNGNVPLGSELIWYTMASGGSPLVSSTTLTSTTYYAVSRDTTTGCESSRVAVNVTVKEIPTFALGTIGQVTTCSGSDGSIQLTGLNANTQYALSYSRNGIVVNTSINSDGSGNINIGNLPVGSYTNFQVNLDGCDSSVLAGPVVISEPIPAVIGLESNSNPTTCSGTDGIIQINGLDANAMYAVSYEQDGTQINTNLMANGSGIIAIENLPAGNYTNIQVESNACESNVLPGVILEDPTTPTLTLDAVNDPLTCNGTGSIEFTGLAANTNYTFVYTYNGTNSNTMVMSDGVGRLIVSSLSPGLYENMRVIFAGCVSNTIDRAVINPPTISLGAVVNPAQCGLTGSFEILGLVANENYTVTYTLNGNNQNQVIMSDATGSITVNNLIAGTYTNIEVEDQSNCTSNAIASVDIIEPNAPAIALGTTVNPDSCIIDNGSIQITGLNANESYSLSYDLDGNNTMIFAGTDGSGNITLTDLPAGNYTNIVATSLISNCQSNALSITLNQPTAPTNPNVMDQEFCGAAFVGDLLGTVGTGQIINWYDQATGGSPLALTTALATGTYYASTFDLTSNCESGRSAISVTINGCSDLRITKTVNNTTPNVGDELTFTITIRNDGPDVATGVSIQDVLPVGYSNIANISNGGIENSNTIDWTNLTVPLNGLNLSYTATVLAPTGTADEYKNVVQITASDNVDLDSTPNNDDGDQSEDDEDAVVIVPQVADLSISKTVSNANPNVGDEITFEVVITNNGPDDATNVSIEDNLPEGFTYVVNSVTNGGVFDSASNQIVWSALDLGTAQAIVLSYSVNVNAPSAFPIPVDEYRNTAQVRSSDQYDPDSSGGNDDGDQSEDDEAFAAIVPQISDLSLQKTVNNTSANIGDIVTFTLTLSNDGPDDATNVQVTDNLPIGFLYVTHSGGDYNPVTGIWNVGDFANGTSQVLTIDVEVLPPTGATDEYNNVAEITSADQYDPDSDVGNGGGSGEDDDDSSDIIIASIDLSIGKTVNDQTPVVNNNVVFTITLQNNSVVEASNILVEDILPSGYEYVSHTTSNGAYDEFLGEWRIVSLSGNGSATLSLEVKVNESGDYTNITNIISADQPDSDSSNNSASASTVPVCLTIYNEFSPNGDGVNDFFVIDCIDQYPNNTLEILNRWGNTVFKKRNYDNSWDGTSTGRATINAGEKLPVGTYYYVLDLGNGSKPKTGWIYLNR</sequence>
<proteinExistence type="predicted"/>
<name>A0ABW5LUW1_9FLAO</name>
<dbReference type="Pfam" id="PF13585">
    <property type="entry name" value="CHU_C"/>
    <property type="match status" value="1"/>
</dbReference>
<dbReference type="NCBIfam" id="TIGR01451">
    <property type="entry name" value="B_ant_repeat"/>
    <property type="match status" value="6"/>
</dbReference>
<dbReference type="PANTHER" id="PTHR34819">
    <property type="entry name" value="LARGE CYSTEINE-RICH PERIPLASMIC PROTEIN OMCB"/>
    <property type="match status" value="1"/>
</dbReference>
<feature type="domain" description="Ig-like" evidence="3">
    <location>
        <begin position="347"/>
        <end position="422"/>
    </location>
</feature>
<dbReference type="InterPro" id="IPR044023">
    <property type="entry name" value="Ig_7"/>
</dbReference>
<accession>A0ABW5LUW1</accession>
<reference evidence="5" key="1">
    <citation type="journal article" date="2019" name="Int. J. Syst. Evol. Microbiol.">
        <title>The Global Catalogue of Microorganisms (GCM) 10K type strain sequencing project: providing services to taxonomists for standard genome sequencing and annotation.</title>
        <authorList>
            <consortium name="The Broad Institute Genomics Platform"/>
            <consortium name="The Broad Institute Genome Sequencing Center for Infectious Disease"/>
            <person name="Wu L."/>
            <person name="Ma J."/>
        </authorList>
    </citation>
    <scope>NUCLEOTIDE SEQUENCE [LARGE SCALE GENOMIC DNA]</scope>
    <source>
        <strain evidence="5">KCTC 52127</strain>
    </source>
</reference>
<feature type="domain" description="DUF11" evidence="2">
    <location>
        <begin position="1356"/>
        <end position="1469"/>
    </location>
</feature>
<feature type="region of interest" description="Disordered" evidence="1">
    <location>
        <begin position="240"/>
        <end position="265"/>
    </location>
</feature>
<dbReference type="Gene3D" id="2.60.40.740">
    <property type="match status" value="1"/>
</dbReference>
<feature type="compositionally biased region" description="Low complexity" evidence="1">
    <location>
        <begin position="247"/>
        <end position="265"/>
    </location>
</feature>
<dbReference type="EMBL" id="JBHULH010000012">
    <property type="protein sequence ID" value="MFD2568565.1"/>
    <property type="molecule type" value="Genomic_DNA"/>
</dbReference>
<feature type="domain" description="DUF11" evidence="2">
    <location>
        <begin position="1225"/>
        <end position="1332"/>
    </location>
</feature>
<organism evidence="4 5">
    <name type="scientific">Pseudotenacibaculum haliotis</name>
    <dbReference type="NCBI Taxonomy" id="1862138"/>
    <lineage>
        <taxon>Bacteria</taxon>
        <taxon>Pseudomonadati</taxon>
        <taxon>Bacteroidota</taxon>
        <taxon>Flavobacteriia</taxon>
        <taxon>Flavobacteriales</taxon>
        <taxon>Flavobacteriaceae</taxon>
        <taxon>Pseudotenacibaculum</taxon>
    </lineage>
</organism>
<feature type="domain" description="Ig-like" evidence="3">
    <location>
        <begin position="875"/>
        <end position="948"/>
    </location>
</feature>
<feature type="region of interest" description="Disordered" evidence="1">
    <location>
        <begin position="114"/>
        <end position="142"/>
    </location>
</feature>
<evidence type="ECO:0000259" key="2">
    <source>
        <dbReference type="Pfam" id="PF01345"/>
    </source>
</evidence>
<comment type="caution">
    <text evidence="4">The sequence shown here is derived from an EMBL/GenBank/DDBJ whole genome shotgun (WGS) entry which is preliminary data.</text>
</comment>
<evidence type="ECO:0000259" key="3">
    <source>
        <dbReference type="Pfam" id="PF19081"/>
    </source>
</evidence>
<evidence type="ECO:0000313" key="5">
    <source>
        <dbReference type="Proteomes" id="UP001597508"/>
    </source>
</evidence>
<feature type="compositionally biased region" description="Polar residues" evidence="1">
    <location>
        <begin position="1053"/>
        <end position="1064"/>
    </location>
</feature>
<dbReference type="InterPro" id="IPR026341">
    <property type="entry name" value="T9SS_type_B"/>
</dbReference>
<evidence type="ECO:0000256" key="1">
    <source>
        <dbReference type="SAM" id="MobiDB-lite"/>
    </source>
</evidence>
<evidence type="ECO:0000313" key="4">
    <source>
        <dbReference type="EMBL" id="MFD2568565.1"/>
    </source>
</evidence>
<feature type="domain" description="DUF11" evidence="2">
    <location>
        <begin position="21"/>
        <end position="133"/>
    </location>
</feature>
<feature type="non-terminal residue" evidence="4">
    <location>
        <position position="1"/>
    </location>
</feature>
<dbReference type="Pfam" id="PF01345">
    <property type="entry name" value="DUF11"/>
    <property type="match status" value="6"/>
</dbReference>
<dbReference type="Gene3D" id="2.60.40.10">
    <property type="entry name" value="Immunoglobulins"/>
    <property type="match status" value="1"/>
</dbReference>
<dbReference type="InterPro" id="IPR051172">
    <property type="entry name" value="Chlamydia_OmcB"/>
</dbReference>
<feature type="region of interest" description="Disordered" evidence="1">
    <location>
        <begin position="1053"/>
        <end position="1073"/>
    </location>
</feature>
<dbReference type="RefSeq" id="WP_379667274.1">
    <property type="nucleotide sequence ID" value="NZ_JBHULH010000012.1"/>
</dbReference>
<dbReference type="Pfam" id="PF19081">
    <property type="entry name" value="Ig_7"/>
    <property type="match status" value="2"/>
</dbReference>
<feature type="domain" description="DUF11" evidence="2">
    <location>
        <begin position="952"/>
        <end position="1065"/>
    </location>
</feature>
<protein>
    <submittedName>
        <fullName evidence="4">Gliding motility-associated C-terminal domain-containing protein</fullName>
    </submittedName>
</protein>
<dbReference type="Gene3D" id="2.60.40.3080">
    <property type="match status" value="3"/>
</dbReference>
<dbReference type="Proteomes" id="UP001597508">
    <property type="component" value="Unassembled WGS sequence"/>
</dbReference>
<dbReference type="InterPro" id="IPR013783">
    <property type="entry name" value="Ig-like_fold"/>
</dbReference>
<gene>
    <name evidence="4" type="ORF">ACFSRZ_14405</name>
</gene>
<feature type="region of interest" description="Disordered" evidence="1">
    <location>
        <begin position="1322"/>
        <end position="1347"/>
    </location>
</feature>
<feature type="domain" description="DUF11" evidence="2">
    <location>
        <begin position="1085"/>
        <end position="1201"/>
    </location>
</feature>
<dbReference type="InterPro" id="IPR001434">
    <property type="entry name" value="OmcB-like_DUF11"/>
</dbReference>